<evidence type="ECO:0000313" key="2">
    <source>
        <dbReference type="EMBL" id="OGH80373.1"/>
    </source>
</evidence>
<dbReference type="AlphaFoldDB" id="A0A1F6N9G5"/>
<gene>
    <name evidence="2" type="ORF">A3I29_00430</name>
</gene>
<dbReference type="EMBL" id="MFQK01000051">
    <property type="protein sequence ID" value="OGH80373.1"/>
    <property type="molecule type" value="Genomic_DNA"/>
</dbReference>
<keyword evidence="1" id="KW-1133">Transmembrane helix</keyword>
<keyword evidence="1" id="KW-0472">Membrane</keyword>
<dbReference type="Proteomes" id="UP000178726">
    <property type="component" value="Unassembled WGS sequence"/>
</dbReference>
<feature type="transmembrane region" description="Helical" evidence="1">
    <location>
        <begin position="7"/>
        <end position="26"/>
    </location>
</feature>
<accession>A0A1F6N9G5</accession>
<feature type="transmembrane region" description="Helical" evidence="1">
    <location>
        <begin position="46"/>
        <end position="63"/>
    </location>
</feature>
<evidence type="ECO:0000313" key="3">
    <source>
        <dbReference type="Proteomes" id="UP000178726"/>
    </source>
</evidence>
<evidence type="ECO:0000256" key="1">
    <source>
        <dbReference type="SAM" id="Phobius"/>
    </source>
</evidence>
<evidence type="ECO:0008006" key="4">
    <source>
        <dbReference type="Google" id="ProtNLM"/>
    </source>
</evidence>
<reference evidence="2 3" key="1">
    <citation type="journal article" date="2016" name="Nat. Commun.">
        <title>Thousands of microbial genomes shed light on interconnected biogeochemical processes in an aquifer system.</title>
        <authorList>
            <person name="Anantharaman K."/>
            <person name="Brown C.T."/>
            <person name="Hug L.A."/>
            <person name="Sharon I."/>
            <person name="Castelle C.J."/>
            <person name="Probst A.J."/>
            <person name="Thomas B.C."/>
            <person name="Singh A."/>
            <person name="Wilkins M.J."/>
            <person name="Karaoz U."/>
            <person name="Brodie E.L."/>
            <person name="Williams K.H."/>
            <person name="Hubbard S.S."/>
            <person name="Banfield J.F."/>
        </authorList>
    </citation>
    <scope>NUCLEOTIDE SEQUENCE [LARGE SCALE GENOMIC DNA]</scope>
</reference>
<name>A0A1F6N9G5_9BACT</name>
<organism evidence="2 3">
    <name type="scientific">Candidatus Magasanikbacteria bacterium RIFCSPLOWO2_02_FULL_44_11</name>
    <dbReference type="NCBI Taxonomy" id="1798689"/>
    <lineage>
        <taxon>Bacteria</taxon>
        <taxon>Candidatus Magasanikiibacteriota</taxon>
    </lineage>
</organism>
<comment type="caution">
    <text evidence="2">The sequence shown here is derived from an EMBL/GenBank/DDBJ whole genome shotgun (WGS) entry which is preliminary data.</text>
</comment>
<keyword evidence="1" id="KW-0812">Transmembrane</keyword>
<protein>
    <recommendedName>
        <fullName evidence="4">Lipopolysaccharide assembly protein A domain-containing protein</fullName>
    </recommendedName>
</protein>
<proteinExistence type="predicted"/>
<sequence length="82" mass="9345">MSKETKYLLAVVLIGVLFEVVLWNFFMTEAGHQAVFNIFKMGLPGLIAGGLVGLVFVPVIFFLDRLERKQRRGPRQLELPLR</sequence>